<dbReference type="SUPFAM" id="SSF53474">
    <property type="entry name" value="alpha/beta-Hydrolases"/>
    <property type="match status" value="1"/>
</dbReference>
<comment type="caution">
    <text evidence="1">The sequence shown here is derived from an EMBL/GenBank/DDBJ whole genome shotgun (WGS) entry which is preliminary data.</text>
</comment>
<dbReference type="EMBL" id="LPAD01000008">
    <property type="protein sequence ID" value="KVN92155.1"/>
    <property type="molecule type" value="Genomic_DNA"/>
</dbReference>
<dbReference type="InterPro" id="IPR029058">
    <property type="entry name" value="AB_hydrolase_fold"/>
</dbReference>
<organism evidence="1 2">
    <name type="scientific">Burkholderia ubonensis</name>
    <dbReference type="NCBI Taxonomy" id="101571"/>
    <lineage>
        <taxon>Bacteria</taxon>
        <taxon>Pseudomonadati</taxon>
        <taxon>Pseudomonadota</taxon>
        <taxon>Betaproteobacteria</taxon>
        <taxon>Burkholderiales</taxon>
        <taxon>Burkholderiaceae</taxon>
        <taxon>Burkholderia</taxon>
        <taxon>Burkholderia cepacia complex</taxon>
    </lineage>
</organism>
<name>A0ABD4E9W8_9BURK</name>
<reference evidence="1 2" key="1">
    <citation type="submission" date="2015-11" db="EMBL/GenBank/DDBJ databases">
        <title>Expanding the genomic diversity of Burkholderia species for the development of highly accurate diagnostics.</title>
        <authorList>
            <person name="Sahl J."/>
            <person name="Keim P."/>
            <person name="Wagner D."/>
        </authorList>
    </citation>
    <scope>NUCLEOTIDE SEQUENCE [LARGE SCALE GENOMIC DNA]</scope>
    <source>
        <strain evidence="1 2">MSMB1585WGS</strain>
    </source>
</reference>
<proteinExistence type="predicted"/>
<gene>
    <name evidence="1" type="ORF">WJ68_34320</name>
</gene>
<evidence type="ECO:0008006" key="3">
    <source>
        <dbReference type="Google" id="ProtNLM"/>
    </source>
</evidence>
<accession>A0ABD4E9W8</accession>
<dbReference type="Gene3D" id="3.40.50.1820">
    <property type="entry name" value="alpha/beta hydrolase"/>
    <property type="match status" value="1"/>
</dbReference>
<sequence>MATGNQMGTRAPAQAAASLEIARYASAPLAHDYHSGRRQMAQLVFVHGVATRDTPAYQDVVENRDELFRQLLFTGSDVAIHSPLWGQFVPAIPHDVFDTDKRVAAYALNLGAAPGLDAGLMGGGEQAGDTIDVSIGAIGKQDPVAALDAICLEIVDRAAREQRALKPEELHAFRKASELIASESAATAFVGDASSRTIADQLAAGAPASLGGAFSIIGEAISAVTDRVRNVASTLGFDAIRGSLSPAVGLFFGDVFVYLKEGEHRQSIRSEVGKALADAYAEAKAGKGPLVVVGHSMGGVILVDMLTNPGSANLPDGFTVDALLTVGSQPGLFAALDLLEHNVPSESVRRKPDCVKHWLNIFDPIDPLAFRTDMIFDGAVDLAFNSVTGIADAHSKYFQRPQFYARSRRRLEGFGVL</sequence>
<dbReference type="Proteomes" id="UP000057910">
    <property type="component" value="Unassembled WGS sequence"/>
</dbReference>
<evidence type="ECO:0000313" key="2">
    <source>
        <dbReference type="Proteomes" id="UP000057910"/>
    </source>
</evidence>
<evidence type="ECO:0000313" key="1">
    <source>
        <dbReference type="EMBL" id="KVN92155.1"/>
    </source>
</evidence>
<protein>
    <recommendedName>
        <fullName evidence="3">AB hydrolase-1 domain-containing protein</fullName>
    </recommendedName>
</protein>
<dbReference type="AlphaFoldDB" id="A0ABD4E9W8"/>